<dbReference type="EMBL" id="BMJY01000012">
    <property type="protein sequence ID" value="GGH47448.1"/>
    <property type="molecule type" value="Genomic_DNA"/>
</dbReference>
<dbReference type="Pfam" id="PF06808">
    <property type="entry name" value="DctM"/>
    <property type="match status" value="1"/>
</dbReference>
<evidence type="ECO:0000256" key="5">
    <source>
        <dbReference type="ARBA" id="ARBA00022989"/>
    </source>
</evidence>
<feature type="transmembrane region" description="Helical" evidence="7">
    <location>
        <begin position="350"/>
        <end position="367"/>
    </location>
</feature>
<dbReference type="AlphaFoldDB" id="A0A917IGR7"/>
<feature type="transmembrane region" description="Helical" evidence="7">
    <location>
        <begin position="232"/>
        <end position="251"/>
    </location>
</feature>
<feature type="transmembrane region" description="Helical" evidence="7">
    <location>
        <begin position="328"/>
        <end position="345"/>
    </location>
</feature>
<reference evidence="9" key="2">
    <citation type="submission" date="2020-09" db="EMBL/GenBank/DDBJ databases">
        <authorList>
            <person name="Sun Q."/>
            <person name="Zhou Y."/>
        </authorList>
    </citation>
    <scope>NUCLEOTIDE SEQUENCE</scope>
    <source>
        <strain evidence="9">CGMCC 1.15794</strain>
    </source>
</reference>
<dbReference type="GO" id="GO:0005886">
    <property type="term" value="C:plasma membrane"/>
    <property type="evidence" value="ECO:0007669"/>
    <property type="project" value="UniProtKB-SubCell"/>
</dbReference>
<keyword evidence="6 7" id="KW-0472">Membrane</keyword>
<feature type="transmembrane region" description="Helical" evidence="7">
    <location>
        <begin position="416"/>
        <end position="439"/>
    </location>
</feature>
<dbReference type="PIRSF" id="PIRSF006066">
    <property type="entry name" value="HI0050"/>
    <property type="match status" value="1"/>
</dbReference>
<keyword evidence="4 7" id="KW-0812">Transmembrane</keyword>
<feature type="transmembrane region" description="Helical" evidence="7">
    <location>
        <begin position="6"/>
        <end position="39"/>
    </location>
</feature>
<name>A0A917IGR7_9MICO</name>
<dbReference type="RefSeq" id="WP_188756553.1">
    <property type="nucleotide sequence ID" value="NZ_BMJY01000012.1"/>
</dbReference>
<feature type="transmembrane region" description="Helical" evidence="7">
    <location>
        <begin position="257"/>
        <end position="274"/>
    </location>
</feature>
<protein>
    <submittedName>
        <fullName evidence="9">Tripartite transporter large subunit</fullName>
    </submittedName>
</protein>
<feature type="domain" description="TRAP C4-dicarboxylate transport system permease DctM subunit" evidence="8">
    <location>
        <begin position="14"/>
        <end position="431"/>
    </location>
</feature>
<dbReference type="GO" id="GO:0022857">
    <property type="term" value="F:transmembrane transporter activity"/>
    <property type="evidence" value="ECO:0007669"/>
    <property type="project" value="TreeGrafter"/>
</dbReference>
<feature type="transmembrane region" description="Helical" evidence="7">
    <location>
        <begin position="142"/>
        <end position="168"/>
    </location>
</feature>
<dbReference type="Proteomes" id="UP000657592">
    <property type="component" value="Unassembled WGS sequence"/>
</dbReference>
<feature type="transmembrane region" description="Helical" evidence="7">
    <location>
        <begin position="373"/>
        <end position="395"/>
    </location>
</feature>
<reference evidence="9" key="1">
    <citation type="journal article" date="2014" name="Int. J. Syst. Evol. Microbiol.">
        <title>Complete genome sequence of Corynebacterium casei LMG S-19264T (=DSM 44701T), isolated from a smear-ripened cheese.</title>
        <authorList>
            <consortium name="US DOE Joint Genome Institute (JGI-PGF)"/>
            <person name="Walter F."/>
            <person name="Albersmeier A."/>
            <person name="Kalinowski J."/>
            <person name="Ruckert C."/>
        </authorList>
    </citation>
    <scope>NUCLEOTIDE SEQUENCE</scope>
    <source>
        <strain evidence="9">CGMCC 1.15794</strain>
    </source>
</reference>
<dbReference type="InterPro" id="IPR010656">
    <property type="entry name" value="DctM"/>
</dbReference>
<evidence type="ECO:0000256" key="4">
    <source>
        <dbReference type="ARBA" id="ARBA00022692"/>
    </source>
</evidence>
<comment type="subcellular location">
    <subcellularLocation>
        <location evidence="1">Cell inner membrane</location>
        <topology evidence="1">Multi-pass membrane protein</topology>
    </subcellularLocation>
</comment>
<evidence type="ECO:0000256" key="2">
    <source>
        <dbReference type="ARBA" id="ARBA00022475"/>
    </source>
</evidence>
<evidence type="ECO:0000259" key="8">
    <source>
        <dbReference type="Pfam" id="PF06808"/>
    </source>
</evidence>
<keyword evidence="2" id="KW-1003">Cell membrane</keyword>
<keyword evidence="10" id="KW-1185">Reference proteome</keyword>
<gene>
    <name evidence="9" type="ORF">GCM10010921_24180</name>
</gene>
<evidence type="ECO:0000313" key="10">
    <source>
        <dbReference type="Proteomes" id="UP000657592"/>
    </source>
</evidence>
<dbReference type="InterPro" id="IPR004681">
    <property type="entry name" value="TRAP_DctM"/>
</dbReference>
<sequence>MEWYVTLALILGSLLFLLIVLRVPVFVALLGIGLVILIAEYGWTAASRQVPLGFAASLSLQTLAPVPLFFLMGEVLFRTGMVERAINSITLALDRLPGKLSASATSAGAVLGIVSGSATATTALLGKNLIPEMRKYEYKPGLAIGSIMSAGGLSMVLPPSTVIVVLGATAQIPIGPLLIAGLIPGLLMVAGYFVLQTIWVLKFNGDGTERAHMEGVVRPSFWQRTKELPSSLLPLIVIFALVLGLILFGIATPTESAAFGVLAAVLFAAVQRRLSLKLLWESAKSTTITAGSLLLLIAAAGSFSQALAASGVLPGFLRLFNDLEAPTPVILILLLLITVFLGLFLESMSIIMITAPFFVPIIAGLGVDSIWFGVLWLIALRIGLVTPPFGLELFVMRRVAPMFSMGTIYKAAVPFVASDVIVMALIFVFPVLATALVAVG</sequence>
<evidence type="ECO:0000256" key="3">
    <source>
        <dbReference type="ARBA" id="ARBA00022519"/>
    </source>
</evidence>
<keyword evidence="3" id="KW-0997">Cell inner membrane</keyword>
<evidence type="ECO:0000256" key="6">
    <source>
        <dbReference type="ARBA" id="ARBA00023136"/>
    </source>
</evidence>
<organism evidence="9 10">
    <name type="scientific">Microbacterium album</name>
    <dbReference type="NCBI Taxonomy" id="2053191"/>
    <lineage>
        <taxon>Bacteria</taxon>
        <taxon>Bacillati</taxon>
        <taxon>Actinomycetota</taxon>
        <taxon>Actinomycetes</taxon>
        <taxon>Micrococcales</taxon>
        <taxon>Microbacteriaceae</taxon>
        <taxon>Microbacterium</taxon>
    </lineage>
</organism>
<feature type="transmembrane region" description="Helical" evidence="7">
    <location>
        <begin position="286"/>
        <end position="308"/>
    </location>
</feature>
<proteinExistence type="predicted"/>
<evidence type="ECO:0000313" key="9">
    <source>
        <dbReference type="EMBL" id="GGH47448.1"/>
    </source>
</evidence>
<feature type="transmembrane region" description="Helical" evidence="7">
    <location>
        <begin position="174"/>
        <end position="195"/>
    </location>
</feature>
<keyword evidence="5 7" id="KW-1133">Transmembrane helix</keyword>
<feature type="transmembrane region" description="Helical" evidence="7">
    <location>
        <begin position="107"/>
        <end position="130"/>
    </location>
</feature>
<feature type="transmembrane region" description="Helical" evidence="7">
    <location>
        <begin position="51"/>
        <end position="72"/>
    </location>
</feature>
<dbReference type="PANTHER" id="PTHR33362">
    <property type="entry name" value="SIALIC ACID TRAP TRANSPORTER PERMEASE PROTEIN SIAT-RELATED"/>
    <property type="match status" value="1"/>
</dbReference>
<evidence type="ECO:0000256" key="1">
    <source>
        <dbReference type="ARBA" id="ARBA00004429"/>
    </source>
</evidence>
<evidence type="ECO:0000256" key="7">
    <source>
        <dbReference type="SAM" id="Phobius"/>
    </source>
</evidence>
<accession>A0A917IGR7</accession>
<comment type="caution">
    <text evidence="9">The sequence shown here is derived from an EMBL/GenBank/DDBJ whole genome shotgun (WGS) entry which is preliminary data.</text>
</comment>